<dbReference type="NCBIfam" id="TIGR01640">
    <property type="entry name" value="F_box_assoc_1"/>
    <property type="match status" value="1"/>
</dbReference>
<dbReference type="Gene3D" id="1.20.1280.50">
    <property type="match status" value="1"/>
</dbReference>
<accession>A0A7N0TSL2</accession>
<dbReference type="CDD" id="cd22157">
    <property type="entry name" value="F-box_AtFBW1-like"/>
    <property type="match status" value="1"/>
</dbReference>
<proteinExistence type="predicted"/>
<evidence type="ECO:0000313" key="2">
    <source>
        <dbReference type="EnsemblPlants" id="Kaladp0045s0067.1.v1.1"/>
    </source>
</evidence>
<dbReference type="InterPro" id="IPR013187">
    <property type="entry name" value="F-box-assoc_dom_typ3"/>
</dbReference>
<protein>
    <recommendedName>
        <fullName evidence="1">F-box domain-containing protein</fullName>
    </recommendedName>
</protein>
<dbReference type="EnsemblPlants" id="Kaladp0045s0067.1.v1.1">
    <property type="protein sequence ID" value="Kaladp0045s0067.1.v1.1"/>
    <property type="gene ID" value="Kaladp0045s0067.v1.1"/>
</dbReference>
<dbReference type="Proteomes" id="UP000594263">
    <property type="component" value="Unplaced"/>
</dbReference>
<dbReference type="Pfam" id="PF00646">
    <property type="entry name" value="F-box"/>
    <property type="match status" value="1"/>
</dbReference>
<dbReference type="SMART" id="SM00256">
    <property type="entry name" value="FBOX"/>
    <property type="match status" value="1"/>
</dbReference>
<evidence type="ECO:0000259" key="1">
    <source>
        <dbReference type="SMART" id="SM00256"/>
    </source>
</evidence>
<dbReference type="InterPro" id="IPR050796">
    <property type="entry name" value="SCF_F-box_component"/>
</dbReference>
<keyword evidence="3" id="KW-1185">Reference proteome</keyword>
<dbReference type="InterPro" id="IPR001810">
    <property type="entry name" value="F-box_dom"/>
</dbReference>
<dbReference type="InterPro" id="IPR036047">
    <property type="entry name" value="F-box-like_dom_sf"/>
</dbReference>
<dbReference type="InterPro" id="IPR017451">
    <property type="entry name" value="F-box-assoc_interact_dom"/>
</dbReference>
<sequence length="274" mass="30753">DLNPLWNLATKNIGKFLDGLCSSSQMVDISYIRFIYMFEFELHFNLSRNLTSAPHRRRTMPDLCKDLVYEILSRCPVKSLLRFMSVSKQWSEIISSRRFTSDHLRAHRRAAASHLISYHTSAPILTVNQYEGEGRPFKLDLPIRHPGDVSTFIVRSSCRGLICAVVSTVSGVKMFVLNPITRAVKELPACPGVTQQMISLSLVSVGLGYDPATDDYKVLVVILPKRTDSQSQQPCSKISILSLKTNVWDQSIEDPAPYNAVGNPSSLDGCIYWL</sequence>
<organism evidence="2 3">
    <name type="scientific">Kalanchoe fedtschenkoi</name>
    <name type="common">Lavender scallops</name>
    <name type="synonym">South American air plant</name>
    <dbReference type="NCBI Taxonomy" id="63787"/>
    <lineage>
        <taxon>Eukaryota</taxon>
        <taxon>Viridiplantae</taxon>
        <taxon>Streptophyta</taxon>
        <taxon>Embryophyta</taxon>
        <taxon>Tracheophyta</taxon>
        <taxon>Spermatophyta</taxon>
        <taxon>Magnoliopsida</taxon>
        <taxon>eudicotyledons</taxon>
        <taxon>Gunneridae</taxon>
        <taxon>Pentapetalae</taxon>
        <taxon>Saxifragales</taxon>
        <taxon>Crassulaceae</taxon>
        <taxon>Kalanchoe</taxon>
    </lineage>
</organism>
<dbReference type="SUPFAM" id="SSF81383">
    <property type="entry name" value="F-box domain"/>
    <property type="match status" value="1"/>
</dbReference>
<dbReference type="PANTHER" id="PTHR31672">
    <property type="entry name" value="BNACNNG10540D PROTEIN"/>
    <property type="match status" value="1"/>
</dbReference>
<dbReference type="AlphaFoldDB" id="A0A7N0TSL2"/>
<dbReference type="Pfam" id="PF08268">
    <property type="entry name" value="FBA_3"/>
    <property type="match status" value="1"/>
</dbReference>
<name>A0A7N0TSL2_KALFE</name>
<evidence type="ECO:0000313" key="3">
    <source>
        <dbReference type="Proteomes" id="UP000594263"/>
    </source>
</evidence>
<dbReference type="PANTHER" id="PTHR31672:SF13">
    <property type="entry name" value="F-BOX PROTEIN CPR30-LIKE"/>
    <property type="match status" value="1"/>
</dbReference>
<reference evidence="2" key="1">
    <citation type="submission" date="2021-01" db="UniProtKB">
        <authorList>
            <consortium name="EnsemblPlants"/>
        </authorList>
    </citation>
    <scope>IDENTIFICATION</scope>
</reference>
<dbReference type="OMA" id="SRITIMY"/>
<feature type="domain" description="F-box" evidence="1">
    <location>
        <begin position="63"/>
        <end position="103"/>
    </location>
</feature>
<dbReference type="Gramene" id="Kaladp0045s0067.1.v1.1">
    <property type="protein sequence ID" value="Kaladp0045s0067.1.v1.1"/>
    <property type="gene ID" value="Kaladp0045s0067.v1.1"/>
</dbReference>